<keyword evidence="2" id="KW-0805">Transcription regulation</keyword>
<gene>
    <name evidence="6" type="ORF">IEC33019_2231</name>
</gene>
<evidence type="ECO:0000256" key="4">
    <source>
        <dbReference type="ARBA" id="ARBA00023163"/>
    </source>
</evidence>
<feature type="domain" description="HTH lysR-type" evidence="5">
    <location>
        <begin position="10"/>
        <end position="67"/>
    </location>
</feature>
<evidence type="ECO:0000313" key="6">
    <source>
        <dbReference type="EMBL" id="ANY87785.1"/>
    </source>
</evidence>
<dbReference type="PROSITE" id="PS50931">
    <property type="entry name" value="HTH_LYSR"/>
    <property type="match status" value="1"/>
</dbReference>
<sequence length="302" mass="33980">MKKAPDLTSLNWDDIKYFLALYRYRRLSLAAQQLGASRATVSNRIQSLESALGLPLFRQEENGFTPTPAAIELLHVAEKVEQNLSLDYLGERLQKLDIPTIRIGLNEGLSDNFIAFEMAGFAKRHPAMIKLVTLPKNTNVATKEVDISITIQQASSELVVSKLLTNYDLGVYAGCNYAANLPDPLEVGSLGTLPWIGYIEELMYSDSLLYHLELPDEIKFSFQSTSLNAQIQATRADLGLCILPCYIAEHTPGLVRVLPHLSFSRSYWISTRKDVIGSKKLKNVWDFLIERFRAEQSMFIGY</sequence>
<evidence type="ECO:0000256" key="2">
    <source>
        <dbReference type="ARBA" id="ARBA00023015"/>
    </source>
</evidence>
<dbReference type="CDD" id="cd05466">
    <property type="entry name" value="PBP2_LTTR_substrate"/>
    <property type="match status" value="1"/>
</dbReference>
<dbReference type="RefSeq" id="WP_170831752.1">
    <property type="nucleotide sequence ID" value="NZ_CP016634.1"/>
</dbReference>
<dbReference type="SUPFAM" id="SSF53850">
    <property type="entry name" value="Periplasmic binding protein-like II"/>
    <property type="match status" value="1"/>
</dbReference>
<name>A0A1B2F6G3_PSEPU</name>
<dbReference type="InterPro" id="IPR036388">
    <property type="entry name" value="WH-like_DNA-bd_sf"/>
</dbReference>
<dbReference type="InterPro" id="IPR036390">
    <property type="entry name" value="WH_DNA-bd_sf"/>
</dbReference>
<dbReference type="AlphaFoldDB" id="A0A1B2F6G3"/>
<evidence type="ECO:0000256" key="1">
    <source>
        <dbReference type="ARBA" id="ARBA00009437"/>
    </source>
</evidence>
<dbReference type="Gene3D" id="3.40.190.290">
    <property type="match status" value="1"/>
</dbReference>
<reference evidence="6" key="1">
    <citation type="submission" date="2016-07" db="EMBL/GenBank/DDBJ databases">
        <title>New class B carbapenemase carried by novel plasmid in Pseudomonas putida enviromental strain in eastern Amazonia.</title>
        <authorList>
            <person name="Souza C.O."/>
            <person name="Lima K.V."/>
            <person name="Brasiliense D.M."/>
            <person name="Perez-Chaparro P.J."/>
            <person name="Mamizuka E.M."/>
            <person name="Lima M.O."/>
            <person name="Lima L.N."/>
            <person name="McCulloch J.A."/>
        </authorList>
    </citation>
    <scope>NUCLEOTIDE SEQUENCE [LARGE SCALE GENOMIC DNA]</scope>
    <source>
        <strain evidence="6">IEC33019</strain>
    </source>
</reference>
<protein>
    <submittedName>
        <fullName evidence="6">DNA-binding transcriptional activator GcvA</fullName>
    </submittedName>
</protein>
<evidence type="ECO:0000259" key="5">
    <source>
        <dbReference type="PROSITE" id="PS50931"/>
    </source>
</evidence>
<dbReference type="PANTHER" id="PTHR30579:SF3">
    <property type="entry name" value="TRANSCRIPTIONAL REGULATORY PROTEIN"/>
    <property type="match status" value="1"/>
</dbReference>
<dbReference type="Pfam" id="PF03466">
    <property type="entry name" value="LysR_substrate"/>
    <property type="match status" value="1"/>
</dbReference>
<keyword evidence="3 6" id="KW-0238">DNA-binding</keyword>
<dbReference type="GO" id="GO:0003677">
    <property type="term" value="F:DNA binding"/>
    <property type="evidence" value="ECO:0007669"/>
    <property type="project" value="UniProtKB-KW"/>
</dbReference>
<dbReference type="GO" id="GO:0003700">
    <property type="term" value="F:DNA-binding transcription factor activity"/>
    <property type="evidence" value="ECO:0007669"/>
    <property type="project" value="InterPro"/>
</dbReference>
<evidence type="ECO:0000256" key="3">
    <source>
        <dbReference type="ARBA" id="ARBA00023125"/>
    </source>
</evidence>
<comment type="similarity">
    <text evidence="1">Belongs to the LysR transcriptional regulatory family.</text>
</comment>
<dbReference type="EMBL" id="CP016634">
    <property type="protein sequence ID" value="ANY87785.1"/>
    <property type="molecule type" value="Genomic_DNA"/>
</dbReference>
<proteinExistence type="inferred from homology"/>
<dbReference type="PANTHER" id="PTHR30579">
    <property type="entry name" value="TRANSCRIPTIONAL REGULATOR"/>
    <property type="match status" value="1"/>
</dbReference>
<accession>A0A1B2F6G3</accession>
<dbReference type="InterPro" id="IPR050176">
    <property type="entry name" value="LTTR"/>
</dbReference>
<organism evidence="6">
    <name type="scientific">Pseudomonas putida</name>
    <name type="common">Arthrobacter siderocapsulatus</name>
    <dbReference type="NCBI Taxonomy" id="303"/>
    <lineage>
        <taxon>Bacteria</taxon>
        <taxon>Pseudomonadati</taxon>
        <taxon>Pseudomonadota</taxon>
        <taxon>Gammaproteobacteria</taxon>
        <taxon>Pseudomonadales</taxon>
        <taxon>Pseudomonadaceae</taxon>
        <taxon>Pseudomonas</taxon>
    </lineage>
</organism>
<dbReference type="Pfam" id="PF00126">
    <property type="entry name" value="HTH_1"/>
    <property type="match status" value="1"/>
</dbReference>
<dbReference type="SUPFAM" id="SSF46785">
    <property type="entry name" value="Winged helix' DNA-binding domain"/>
    <property type="match status" value="1"/>
</dbReference>
<dbReference type="InterPro" id="IPR000847">
    <property type="entry name" value="LysR_HTH_N"/>
</dbReference>
<keyword evidence="4" id="KW-0804">Transcription</keyword>
<dbReference type="Gene3D" id="1.10.10.10">
    <property type="entry name" value="Winged helix-like DNA-binding domain superfamily/Winged helix DNA-binding domain"/>
    <property type="match status" value="1"/>
</dbReference>
<dbReference type="InterPro" id="IPR005119">
    <property type="entry name" value="LysR_subst-bd"/>
</dbReference>